<dbReference type="AlphaFoldDB" id="A0A1X9NCY8"/>
<gene>
    <name evidence="1" type="ORF">BST96_12785</name>
</gene>
<dbReference type="OrthoDB" id="5735008at2"/>
<protein>
    <submittedName>
        <fullName evidence="1">Uncharacterized protein</fullName>
    </submittedName>
</protein>
<proteinExistence type="predicted"/>
<dbReference type="Proteomes" id="UP000193450">
    <property type="component" value="Chromosome"/>
</dbReference>
<dbReference type="RefSeq" id="WP_085759079.1">
    <property type="nucleotide sequence ID" value="NZ_CP019343.1"/>
</dbReference>
<evidence type="ECO:0000313" key="2">
    <source>
        <dbReference type="Proteomes" id="UP000193450"/>
    </source>
</evidence>
<sequence>MSIGSWDPSLEASPQPTAINSDNLLHFIQLSENDQLDDLATLLSPEEQQQHAGLMQLDKALWFSAAETLTDQQIQSLMQFFTVAEKLPGWEAEAKSPVIWLGKILKQRGTGINRELVLWIKAHSSNQYLPHGPLL</sequence>
<keyword evidence="2" id="KW-1185">Reference proteome</keyword>
<dbReference type="EMBL" id="CP019343">
    <property type="protein sequence ID" value="ARN74914.1"/>
    <property type="molecule type" value="Genomic_DNA"/>
</dbReference>
<name>A0A1X9NCY8_9GAMM</name>
<accession>A0A1X9NCY8</accession>
<organism evidence="1 2">
    <name type="scientific">Oceanicoccus sagamiensis</name>
    <dbReference type="NCBI Taxonomy" id="716816"/>
    <lineage>
        <taxon>Bacteria</taxon>
        <taxon>Pseudomonadati</taxon>
        <taxon>Pseudomonadota</taxon>
        <taxon>Gammaproteobacteria</taxon>
        <taxon>Cellvibrionales</taxon>
        <taxon>Spongiibacteraceae</taxon>
        <taxon>Oceanicoccus</taxon>
    </lineage>
</organism>
<dbReference type="KEGG" id="osg:BST96_12785"/>
<reference evidence="1 2" key="1">
    <citation type="submission" date="2016-11" db="EMBL/GenBank/DDBJ databases">
        <title>Trade-off between light-utilization and light-protection in marine flavobacteria.</title>
        <authorList>
            <person name="Kumagai Y."/>
        </authorList>
    </citation>
    <scope>NUCLEOTIDE SEQUENCE [LARGE SCALE GENOMIC DNA]</scope>
    <source>
        <strain evidence="1 2">NBRC 107125</strain>
    </source>
</reference>
<evidence type="ECO:0000313" key="1">
    <source>
        <dbReference type="EMBL" id="ARN74914.1"/>
    </source>
</evidence>